<feature type="transmembrane region" description="Helical" evidence="4">
    <location>
        <begin position="52"/>
        <end position="70"/>
    </location>
</feature>
<evidence type="ECO:0000256" key="2">
    <source>
        <dbReference type="ARBA" id="ARBA00022840"/>
    </source>
</evidence>
<proteinExistence type="predicted"/>
<evidence type="ECO:0000256" key="1">
    <source>
        <dbReference type="ARBA" id="ARBA00022741"/>
    </source>
</evidence>
<dbReference type="InterPro" id="IPR000432">
    <property type="entry name" value="DNA_mismatch_repair_MutS_C"/>
</dbReference>
<dbReference type="Gene3D" id="3.40.50.300">
    <property type="entry name" value="P-loop containing nucleotide triphosphate hydrolases"/>
    <property type="match status" value="1"/>
</dbReference>
<feature type="transmembrane region" description="Helical" evidence="4">
    <location>
        <begin position="27"/>
        <end position="46"/>
    </location>
</feature>
<evidence type="ECO:0000259" key="5">
    <source>
        <dbReference type="SMART" id="SM00534"/>
    </source>
</evidence>
<evidence type="ECO:0000313" key="7">
    <source>
        <dbReference type="Proteomes" id="UP000199595"/>
    </source>
</evidence>
<evidence type="ECO:0000313" key="6">
    <source>
        <dbReference type="EMBL" id="SDW26105.1"/>
    </source>
</evidence>
<dbReference type="InterPro" id="IPR045076">
    <property type="entry name" value="MutS"/>
</dbReference>
<feature type="transmembrane region" description="Helical" evidence="4">
    <location>
        <begin position="233"/>
        <end position="250"/>
    </location>
</feature>
<dbReference type="EMBL" id="FNNJ01000001">
    <property type="protein sequence ID" value="SDW26105.1"/>
    <property type="molecule type" value="Genomic_DNA"/>
</dbReference>
<dbReference type="GO" id="GO:0140664">
    <property type="term" value="F:ATP-dependent DNA damage sensor activity"/>
    <property type="evidence" value="ECO:0007669"/>
    <property type="project" value="InterPro"/>
</dbReference>
<dbReference type="SMART" id="SM00534">
    <property type="entry name" value="MUTSac"/>
    <property type="match status" value="1"/>
</dbReference>
<dbReference type="PANTHER" id="PTHR11361">
    <property type="entry name" value="DNA MISMATCH REPAIR PROTEIN MUTS FAMILY MEMBER"/>
    <property type="match status" value="1"/>
</dbReference>
<dbReference type="AlphaFoldDB" id="A0A1H2S3G4"/>
<accession>A0A1H2S3G4</accession>
<dbReference type="PANTHER" id="PTHR11361:SF99">
    <property type="entry name" value="DNA MISMATCH REPAIR PROTEIN"/>
    <property type="match status" value="1"/>
</dbReference>
<keyword evidence="4" id="KW-0812">Transmembrane</keyword>
<keyword evidence="4" id="KW-0472">Membrane</keyword>
<dbReference type="InterPro" id="IPR027417">
    <property type="entry name" value="P-loop_NTPase"/>
</dbReference>
<evidence type="ECO:0000256" key="3">
    <source>
        <dbReference type="ARBA" id="ARBA00023125"/>
    </source>
</evidence>
<evidence type="ECO:0000256" key="4">
    <source>
        <dbReference type="SAM" id="Phobius"/>
    </source>
</evidence>
<dbReference type="Pfam" id="PF00488">
    <property type="entry name" value="MutS_V"/>
    <property type="match status" value="1"/>
</dbReference>
<dbReference type="STRING" id="762486.SAMN05444411_101378"/>
<name>A0A1H2S3G4_9FLAO</name>
<dbReference type="Proteomes" id="UP000199595">
    <property type="component" value="Unassembled WGS sequence"/>
</dbReference>
<keyword evidence="2" id="KW-0067">ATP-binding</keyword>
<protein>
    <submittedName>
        <fullName evidence="6">MutS domain V</fullName>
    </submittedName>
</protein>
<keyword evidence="4" id="KW-1133">Transmembrane helix</keyword>
<dbReference type="GO" id="GO:0006298">
    <property type="term" value="P:mismatch repair"/>
    <property type="evidence" value="ECO:0007669"/>
    <property type="project" value="InterPro"/>
</dbReference>
<dbReference type="OrthoDB" id="9802448at2"/>
<dbReference type="GO" id="GO:0030983">
    <property type="term" value="F:mismatched DNA binding"/>
    <property type="evidence" value="ECO:0007669"/>
    <property type="project" value="InterPro"/>
</dbReference>
<organism evidence="6 7">
    <name type="scientific">Lutibacter oricola</name>
    <dbReference type="NCBI Taxonomy" id="762486"/>
    <lineage>
        <taxon>Bacteria</taxon>
        <taxon>Pseudomonadati</taxon>
        <taxon>Bacteroidota</taxon>
        <taxon>Flavobacteriia</taxon>
        <taxon>Flavobacteriales</taxon>
        <taxon>Flavobacteriaceae</taxon>
        <taxon>Lutibacter</taxon>
    </lineage>
</organism>
<keyword evidence="1" id="KW-0547">Nucleotide-binding</keyword>
<reference evidence="6 7" key="1">
    <citation type="submission" date="2016-10" db="EMBL/GenBank/DDBJ databases">
        <authorList>
            <person name="de Groot N.N."/>
        </authorList>
    </citation>
    <scope>NUCLEOTIDE SEQUENCE [LARGE SCALE GENOMIC DNA]</scope>
    <source>
        <strain evidence="6 7">DSM 24956</strain>
    </source>
</reference>
<feature type="domain" description="DNA mismatch repair proteins mutS family" evidence="5">
    <location>
        <begin position="415"/>
        <end position="587"/>
    </location>
</feature>
<dbReference type="GO" id="GO:0005829">
    <property type="term" value="C:cytosol"/>
    <property type="evidence" value="ECO:0007669"/>
    <property type="project" value="TreeGrafter"/>
</dbReference>
<keyword evidence="7" id="KW-1185">Reference proteome</keyword>
<dbReference type="GO" id="GO:0005524">
    <property type="term" value="F:ATP binding"/>
    <property type="evidence" value="ECO:0007669"/>
    <property type="project" value="UniProtKB-KW"/>
</dbReference>
<feature type="transmembrane region" description="Helical" evidence="4">
    <location>
        <begin position="206"/>
        <end position="227"/>
    </location>
</feature>
<keyword evidence="3" id="KW-0238">DNA-binding</keyword>
<dbReference type="RefSeq" id="WP_090119147.1">
    <property type="nucleotide sequence ID" value="NZ_FNNJ01000001.1"/>
</dbReference>
<gene>
    <name evidence="6" type="ORF">SAMN05444411_101378</name>
</gene>
<sequence>MQDPQEFYKTQEFVFQKAAATLKKQSSVFSLARFFTFLAIVLGVYLFFGNGLAMVLTVVVGLVLFIFLVLKQSEIQQEYALKNKLLSINKTEIKVLKRDYLALDDGSEFVNPNHPYSYDIDLFGRGSFFQYCNRTATVEGKNELFSQLTLSKILNVEEKQLGIKELSEKPKWRQHFSAVASLVKVEHSAKEIAKWIHNYTAVFPKFLKHLPTVFSIISLGLIVLLILQIVPEVILLFWLLTGLVFSGVYLKKVNELYKKTGYAKDTFKQYYKLLNEIENATFSSEILKSKQQEIKTETEKASVIFKKYSRLLDALDQRNNVIIAIFGNGLFLRDLSQVYKIEQWIESYKGNVEKWFNVIAFFDAQNSLANFAFNHPKFTYPEISTKNNVIKAEKLGHTLLNPVNRIDNDFNIENQQFFIVTGANMAGKSTFLRTVSLSIIMANMGLPVCAKKFEYSPIKLITSMRTSDSLADDESYFFSELKRLKFIVDEIKTDNYFIILDEILKGTNSTDKAKGSKKFVQKLVASNSTGIIATHDLSLCEVEKELPQIKNYYFDAEIINDELNFDYQLKNGVCKNMNASFLLKKMEII</sequence>
<dbReference type="SUPFAM" id="SSF52540">
    <property type="entry name" value="P-loop containing nucleoside triphosphate hydrolases"/>
    <property type="match status" value="1"/>
</dbReference>